<dbReference type="PANTHER" id="PTHR30537:SF74">
    <property type="entry name" value="HTH-TYPE TRANSCRIPTIONAL REGULATOR TRPI"/>
    <property type="match status" value="1"/>
</dbReference>
<dbReference type="GO" id="GO:0003700">
    <property type="term" value="F:DNA-binding transcription factor activity"/>
    <property type="evidence" value="ECO:0007669"/>
    <property type="project" value="TreeGrafter"/>
</dbReference>
<evidence type="ECO:0000313" key="4">
    <source>
        <dbReference type="Proteomes" id="UP000008210"/>
    </source>
</evidence>
<gene>
    <name evidence="2" type="ordered locus">H16_A2650</name>
    <name evidence="3" type="ORF">E6A55_13530</name>
</gene>
<dbReference type="Gene3D" id="3.40.190.10">
    <property type="entry name" value="Periplasmic binding protein-like II"/>
    <property type="match status" value="1"/>
</dbReference>
<dbReference type="PANTHER" id="PTHR30537">
    <property type="entry name" value="HTH-TYPE TRANSCRIPTIONAL REGULATOR"/>
    <property type="match status" value="1"/>
</dbReference>
<sequence length="112" mass="12107">MIGSAAMSWHRAARRHGAHRCGREYLAEIAPLLRQLERATMNVMALKGRGGALSLSVGASLGSYWLIPRLPAFTRAHGEITLNLRTRVGPVDFSTASVDASQQHEAGVAERS</sequence>
<comment type="similarity">
    <text evidence="1">Belongs to the LysR transcriptional regulatory family.</text>
</comment>
<evidence type="ECO:0000313" key="3">
    <source>
        <dbReference type="EMBL" id="QCC02697.1"/>
    </source>
</evidence>
<reference evidence="3 5" key="2">
    <citation type="submission" date="2019-04" db="EMBL/GenBank/DDBJ databases">
        <title>Long-read de novo sequencing of Cupriavidus necator H16.</title>
        <authorList>
            <person name="Little G.T."/>
            <person name="Ehsaan M."/>
            <person name="Arenas-Lopez C."/>
            <person name="Jawed K."/>
            <person name="Winzer K."/>
            <person name="Kovacs K."/>
            <person name="Malys N."/>
            <person name="Minton N.P."/>
        </authorList>
    </citation>
    <scope>NUCLEOTIDE SEQUENCE [LARGE SCALE GENOMIC DNA]</scope>
    <source>
        <strain evidence="3 5">H16</strain>
    </source>
</reference>
<evidence type="ECO:0000313" key="2">
    <source>
        <dbReference type="EMBL" id="CAJ93730.1"/>
    </source>
</evidence>
<dbReference type="Proteomes" id="UP000296079">
    <property type="component" value="Chromosome 1"/>
</dbReference>
<evidence type="ECO:0000256" key="1">
    <source>
        <dbReference type="ARBA" id="ARBA00009437"/>
    </source>
</evidence>
<dbReference type="EMBL" id="AM260479">
    <property type="protein sequence ID" value="CAJ93730.1"/>
    <property type="molecule type" value="Genomic_DNA"/>
</dbReference>
<proteinExistence type="inferred from homology"/>
<keyword evidence="4" id="KW-1185">Reference proteome</keyword>
<accession>Q0K8E1</accession>
<reference evidence="2 4" key="1">
    <citation type="journal article" date="2006" name="Nat. Biotechnol.">
        <title>Genome sequence of the bioplastic-producing 'Knallgas' bacterium Ralstonia eutropha H16.</title>
        <authorList>
            <person name="Pohlmann A."/>
            <person name="Fricke W.F."/>
            <person name="Reinecke F."/>
            <person name="Kusian B."/>
            <person name="Liesegang H."/>
            <person name="Cramm R."/>
            <person name="Eitinger T."/>
            <person name="Ewering C."/>
            <person name="Potter M."/>
            <person name="Schwartz E."/>
            <person name="Strittmatter A."/>
            <person name="Voss I."/>
            <person name="Gottschalk G."/>
            <person name="Steinbuechel A."/>
            <person name="Friedrich B."/>
            <person name="Bowien B."/>
        </authorList>
    </citation>
    <scope>NUCLEOTIDE SEQUENCE [LARGE SCALE GENOMIC DNA]</scope>
    <source>
        <strain evidence="4">ATCC 17699 / DSM 428 / KCTC 22496 / NCIMB 10442 / H16 / Stanier 337</strain>
        <strain evidence="2">H16</strain>
    </source>
</reference>
<dbReference type="PATRIC" id="fig|381666.6.peg.3039"/>
<dbReference type="EMBL" id="CP039287">
    <property type="protein sequence ID" value="QCC02697.1"/>
    <property type="molecule type" value="Genomic_DNA"/>
</dbReference>
<protein>
    <submittedName>
        <fullName evidence="2">Hypothetical membrane associated protein</fullName>
    </submittedName>
</protein>
<dbReference type="Proteomes" id="UP000008210">
    <property type="component" value="Chromosome 1"/>
</dbReference>
<dbReference type="SUPFAM" id="SSF53850">
    <property type="entry name" value="Periplasmic binding protein-like II"/>
    <property type="match status" value="1"/>
</dbReference>
<dbReference type="GO" id="GO:0006351">
    <property type="term" value="P:DNA-templated transcription"/>
    <property type="evidence" value="ECO:0007669"/>
    <property type="project" value="TreeGrafter"/>
</dbReference>
<dbReference type="eggNOG" id="COG0583">
    <property type="taxonomic scope" value="Bacteria"/>
</dbReference>
<name>Q0K8E1_CUPNH</name>
<dbReference type="STRING" id="381666.H16_A2650"/>
<dbReference type="AlphaFoldDB" id="Q0K8E1"/>
<dbReference type="GO" id="GO:0043565">
    <property type="term" value="F:sequence-specific DNA binding"/>
    <property type="evidence" value="ECO:0007669"/>
    <property type="project" value="TreeGrafter"/>
</dbReference>
<organism evidence="2 4">
    <name type="scientific">Cupriavidus necator (strain ATCC 17699 / DSM 428 / KCTC 22496 / NCIMB 10442 / H16 / Stanier 337)</name>
    <name type="common">Ralstonia eutropha</name>
    <dbReference type="NCBI Taxonomy" id="381666"/>
    <lineage>
        <taxon>Bacteria</taxon>
        <taxon>Pseudomonadati</taxon>
        <taxon>Pseudomonadota</taxon>
        <taxon>Betaproteobacteria</taxon>
        <taxon>Burkholderiales</taxon>
        <taxon>Burkholderiaceae</taxon>
        <taxon>Cupriavidus</taxon>
    </lineage>
</organism>
<dbReference type="InterPro" id="IPR058163">
    <property type="entry name" value="LysR-type_TF_proteobact-type"/>
</dbReference>
<evidence type="ECO:0000313" key="5">
    <source>
        <dbReference type="Proteomes" id="UP000296079"/>
    </source>
</evidence>
<dbReference type="HOGENOM" id="CLU_2143783_0_0_4"/>
<dbReference type="KEGG" id="reh:H16_A2650"/>